<evidence type="ECO:0000313" key="1">
    <source>
        <dbReference type="EMBL" id="ESA08642.1"/>
    </source>
</evidence>
<dbReference type="HOGENOM" id="CLU_2265142_0_0_1"/>
<organism evidence="1">
    <name type="scientific">Rhizophagus irregularis (strain DAOM 181602 / DAOM 197198 / MUCL 43194)</name>
    <name type="common">Arbuscular mycorrhizal fungus</name>
    <name type="synonym">Glomus intraradices</name>
    <dbReference type="NCBI Taxonomy" id="747089"/>
    <lineage>
        <taxon>Eukaryota</taxon>
        <taxon>Fungi</taxon>
        <taxon>Fungi incertae sedis</taxon>
        <taxon>Mucoromycota</taxon>
        <taxon>Glomeromycotina</taxon>
        <taxon>Glomeromycetes</taxon>
        <taxon>Glomerales</taxon>
        <taxon>Glomeraceae</taxon>
        <taxon>Rhizophagus</taxon>
    </lineage>
</organism>
<gene>
    <name evidence="1" type="ORF">GLOINDRAFT_3559</name>
</gene>
<sequence length="103" mass="12237">MVYIGFLDCDLDERTSRTPRNLNETKRSGRTNKKIEHWISFKDLIEKALIFSGAENFDDKICWEDFEAPEWCVPIKANVLTFEWDLLIELKLLIIIHFKNIPH</sequence>
<accession>U9TMH3</accession>
<protein>
    <submittedName>
        <fullName evidence="1">Uncharacterized protein</fullName>
    </submittedName>
</protein>
<reference evidence="1" key="1">
    <citation type="submission" date="2013-07" db="EMBL/GenBank/DDBJ databases">
        <title>The genome of an arbuscular mycorrhizal fungus provides insights into the evolution of the oldest plant symbiosis.</title>
        <authorList>
            <consortium name="DOE Joint Genome Institute"/>
            <person name="Tisserant E."/>
            <person name="Malbreil M."/>
            <person name="Kuo A."/>
            <person name="Kohler A."/>
            <person name="Symeonidi A."/>
            <person name="Balestrini R."/>
            <person name="Charron P."/>
            <person name="Duensing N."/>
            <person name="Frei-dit-Frey N."/>
            <person name="Gianinazzi-Pearson V."/>
            <person name="Gilbert B."/>
            <person name="Handa Y."/>
            <person name="Hijri M."/>
            <person name="Kaul R."/>
            <person name="Kawaguchi M."/>
            <person name="Krajinski F."/>
            <person name="Lammers P."/>
            <person name="Lapierre D."/>
            <person name="Masclaux F.G."/>
            <person name="Murat C."/>
            <person name="Morin E."/>
            <person name="Ndikumana S."/>
            <person name="Pagni M."/>
            <person name="Petitpierre D."/>
            <person name="Requena N."/>
            <person name="Rosikiewicz P."/>
            <person name="Riley R."/>
            <person name="Saito K."/>
            <person name="San Clemente H."/>
            <person name="Shapiro H."/>
            <person name="van Tuinen D."/>
            <person name="Becard G."/>
            <person name="Bonfante P."/>
            <person name="Paszkowski U."/>
            <person name="Shachar-Hill Y."/>
            <person name="Young J.P."/>
            <person name="Sanders I.R."/>
            <person name="Henrissat B."/>
            <person name="Rensing S.A."/>
            <person name="Grigoriev I.V."/>
            <person name="Corradi N."/>
            <person name="Roux C."/>
            <person name="Martin F."/>
        </authorList>
    </citation>
    <scope>NUCLEOTIDE SEQUENCE</scope>
    <source>
        <strain evidence="1">DAOM 197198</strain>
    </source>
</reference>
<dbReference type="AlphaFoldDB" id="U9TMH3"/>
<proteinExistence type="predicted"/>
<dbReference type="EMBL" id="KI288961">
    <property type="protein sequence ID" value="ESA08642.1"/>
    <property type="molecule type" value="Genomic_DNA"/>
</dbReference>
<name>U9TMH3_RHIID</name>